<dbReference type="Proteomes" id="UP000831701">
    <property type="component" value="Chromosome 19"/>
</dbReference>
<proteinExistence type="predicted"/>
<keyword evidence="2" id="KW-1185">Reference proteome</keyword>
<name>A0ACB8VRZ5_9TELE</name>
<dbReference type="EMBL" id="CM041549">
    <property type="protein sequence ID" value="KAI3357682.1"/>
    <property type="molecule type" value="Genomic_DNA"/>
</dbReference>
<sequence length="1738" mass="193861">MPLNIRAKPTQSKLSAGTKGGGHTDGGTSHSRFSRSPKQGKGKQAASSAPGSRSGLEPGSVSGGGPPPASKLPAGQGSGSRPGSKVKPGTAADKGVAHGSATAPVGKTLSMENIQSLSAAYATSGTMYPTERDSLEPSGGYPKGTMTLGRSTSRSSYTGRTTAMGSSPNITSYGLHHPADPYGDQTLHPPGTSSLRRQSGRHPQAPDSSGRGEASTFDLQAQLRDLQRENDNLRRELDVGRDGRPGPSVNNVNFWRPDVKRDKGVRREEGVRTSVLKDQYRSNQEDLQHGDIRRNKQLPLTVQELQEELRAHREMNSRLQQQRQQGNSGSYREHHVDQDHRGGLSPGHSPRHSSGNLHSPGPKNSPRASPSNTYNPRQQEADVIIHSPGYGCNTAVSVQRISPANTLQPGPRNSPNQPLYNSSQGVAPSASSLRPCSPCQVPGCDGFSSSPPLDPSEENFFRLQSEHERQAKELFLLRKTMEEMEMRIDSQKQTLGARDESIQRLLEMLQGQGQGQGQGHWGRGQRTGIITMAAQEAEAQLENMHKVLKMMSRQAYFYRVPPQELHRRNQLQPDPAKTRALQTVIDMKDTKISSLERNIRDLEDEVQMLKTSGLLHPDDRQDELKQVEVYKSHSKFMKTKEQALSPCVSSIRPAPTFLLPTQQPWITEQAEIEQLKQELNRKEAEMQALQTKLETLTNQNSDCKQHIEVLKESLSAKEQRANTLQTEVDALRVRLEEKEQFLTKKTKQLQDLTDEKSTLTGEIRDMKDMLDVKERKVNVLQKKIKGLPFRRSKEEKKKRINTNGAGSKGIKRQGREGVVEVVMVVGEVVVGQGLNEVQAHPPHAGKIENLLEQLKDKDKQLAGLRERVQGLQTDSSNTDTALATLEEALSEKERVIESLREQKEREDRVRLEELEQMRKENQELKEKLSALQPQKLSQGQPANPGPTQNQRPDGEVSMDILMFDDVVPANVDGLPAGSPTTQNTEDAVRKCPDITDRLRLLEQEVARNKEESGKSQAEVERLKAALREAEMDKSCKEKKIADLERQIKSPNIQKQTVPGEIRKDALIDGHPHSLSQPSLSASQDAMRETADRIRELERALRESMNTSAHREALWAQEESARVQAQRQLEELMGALEKTRQELDATKLHLSSTQQSLHERDGHLNSLRQERRKQLEEILEMKQQALLAAISEKDANIALLELSSSKRKKAQEEVMALKREKDRLMHQLKQQLLRCSLLSLLSLSQPLSPTKATVDRSQGPCVFLLLCCLSMDSTLQGALVLEPWFSIMQTRAWLQMMKREYGHDDHRHGNPASICPQPSDYTQILFPDGGEIGPQRPGPPQTLRAWRPPLISYLMEISGSMNLGLGCMCRPMCWPFGSVLDSRHCVFAVTLLALLMQVVVEANSWWSLAMNPVLIPEAYIIGAQPLCSQLAGLSQGQKKLCQLYQDHMQYIGEGAKTGIRECQYQFRHRRWNCSTVDNSSVFGRVMQIGSRETAFTYAISAAGVVNAVSRACREGELSSCGCSRAARPKDLPRDWLWGGCGDNLNYGYRFSKEFVDAREREKSYPKGSYESARLLMNLHNNEAGRRTVSDLAHVSSCKCHGVSGSCSLKTCWLQLADFRKVGDALKEKYDSAAAMKLNSRGKMVQMHSKFNAPTSHDLVYIESSPDYCLKNQSTGSLGTVGRLCNKTSEGMDGCELMCCGRGYDQYKAQIVERCHCKFHWCCYVKCKRCTKIVDQFVCK</sequence>
<protein>
    <submittedName>
        <fullName evidence="1">Uncharacterized protein</fullName>
    </submittedName>
</protein>
<evidence type="ECO:0000313" key="2">
    <source>
        <dbReference type="Proteomes" id="UP000831701"/>
    </source>
</evidence>
<organism evidence="1 2">
    <name type="scientific">Scortum barcoo</name>
    <name type="common">barcoo grunter</name>
    <dbReference type="NCBI Taxonomy" id="214431"/>
    <lineage>
        <taxon>Eukaryota</taxon>
        <taxon>Metazoa</taxon>
        <taxon>Chordata</taxon>
        <taxon>Craniata</taxon>
        <taxon>Vertebrata</taxon>
        <taxon>Euteleostomi</taxon>
        <taxon>Actinopterygii</taxon>
        <taxon>Neopterygii</taxon>
        <taxon>Teleostei</taxon>
        <taxon>Neoteleostei</taxon>
        <taxon>Acanthomorphata</taxon>
        <taxon>Eupercaria</taxon>
        <taxon>Centrarchiformes</taxon>
        <taxon>Terapontoidei</taxon>
        <taxon>Terapontidae</taxon>
        <taxon>Scortum</taxon>
    </lineage>
</organism>
<comment type="caution">
    <text evidence="1">The sequence shown here is derived from an EMBL/GenBank/DDBJ whole genome shotgun (WGS) entry which is preliminary data.</text>
</comment>
<reference evidence="1" key="1">
    <citation type="submission" date="2022-04" db="EMBL/GenBank/DDBJ databases">
        <title>Jade perch genome.</title>
        <authorList>
            <person name="Chao B."/>
        </authorList>
    </citation>
    <scope>NUCLEOTIDE SEQUENCE</scope>
    <source>
        <strain evidence="1">CB-2022</strain>
    </source>
</reference>
<accession>A0ACB8VRZ5</accession>
<gene>
    <name evidence="1" type="ORF">L3Q82_016087</name>
</gene>
<evidence type="ECO:0000313" key="1">
    <source>
        <dbReference type="EMBL" id="KAI3357682.1"/>
    </source>
</evidence>